<dbReference type="EMBL" id="CABVHQ010000023">
    <property type="protein sequence ID" value="VVO01217.1"/>
    <property type="molecule type" value="Genomic_DNA"/>
</dbReference>
<dbReference type="AlphaFoldDB" id="A0A5E7C8Y0"/>
<protein>
    <submittedName>
        <fullName evidence="1">Uncharacterized protein</fullName>
    </submittedName>
</protein>
<organism evidence="1 2">
    <name type="scientific">Pseudomonas fluorescens</name>
    <dbReference type="NCBI Taxonomy" id="294"/>
    <lineage>
        <taxon>Bacteria</taxon>
        <taxon>Pseudomonadati</taxon>
        <taxon>Pseudomonadota</taxon>
        <taxon>Gammaproteobacteria</taxon>
        <taxon>Pseudomonadales</taxon>
        <taxon>Pseudomonadaceae</taxon>
        <taxon>Pseudomonas</taxon>
    </lineage>
</organism>
<evidence type="ECO:0000313" key="2">
    <source>
        <dbReference type="Proteomes" id="UP000337909"/>
    </source>
</evidence>
<proteinExistence type="predicted"/>
<reference evidence="1 2" key="1">
    <citation type="submission" date="2019-09" db="EMBL/GenBank/DDBJ databases">
        <authorList>
            <person name="Chandra G."/>
            <person name="Truman W A."/>
        </authorList>
    </citation>
    <scope>NUCLEOTIDE SEQUENCE [LARGE SCALE GENOMIC DNA]</scope>
    <source>
        <strain evidence="1">PS691</strain>
    </source>
</reference>
<gene>
    <name evidence="1" type="ORF">PS691_02646</name>
</gene>
<evidence type="ECO:0000313" key="1">
    <source>
        <dbReference type="EMBL" id="VVO01217.1"/>
    </source>
</evidence>
<name>A0A5E7C8Y0_PSEFL</name>
<accession>A0A5E7C8Y0</accession>
<sequence length="46" mass="5226">MYTNIKRMAFRALALIILFLWPSYLDSETLANAGPKPPLQVRNCTS</sequence>
<dbReference type="Proteomes" id="UP000337909">
    <property type="component" value="Unassembled WGS sequence"/>
</dbReference>